<reference evidence="6 7" key="1">
    <citation type="submission" date="2019-12" db="EMBL/GenBank/DDBJ databases">
        <authorList>
            <person name="Kun Z."/>
        </authorList>
    </citation>
    <scope>NUCLEOTIDE SEQUENCE [LARGE SCALE GENOMIC DNA]</scope>
    <source>
        <strain evidence="6 7">YIM 123512</strain>
    </source>
</reference>
<keyword evidence="7" id="KW-1185">Reference proteome</keyword>
<dbReference type="Gene3D" id="1.10.10.10">
    <property type="entry name" value="Winged helix-like DNA-binding domain superfamily/Winged helix DNA-binding domain"/>
    <property type="match status" value="1"/>
</dbReference>
<evidence type="ECO:0000313" key="6">
    <source>
        <dbReference type="EMBL" id="MXG91806.1"/>
    </source>
</evidence>
<evidence type="ECO:0000256" key="2">
    <source>
        <dbReference type="ARBA" id="ARBA00023125"/>
    </source>
</evidence>
<dbReference type="InterPro" id="IPR016032">
    <property type="entry name" value="Sig_transdc_resp-reg_C-effctor"/>
</dbReference>
<dbReference type="EMBL" id="WUEK01000015">
    <property type="protein sequence ID" value="MXG91806.1"/>
    <property type="molecule type" value="Genomic_DNA"/>
</dbReference>
<feature type="region of interest" description="Disordered" evidence="4">
    <location>
        <begin position="211"/>
        <end position="233"/>
    </location>
</feature>
<dbReference type="SUPFAM" id="SSF46894">
    <property type="entry name" value="C-terminal effector domain of the bipartite response regulators"/>
    <property type="match status" value="1"/>
</dbReference>
<dbReference type="PANTHER" id="PTHR43214:SF24">
    <property type="entry name" value="TRANSCRIPTIONAL REGULATORY PROTEIN NARL-RELATED"/>
    <property type="match status" value="1"/>
</dbReference>
<dbReference type="InterPro" id="IPR011006">
    <property type="entry name" value="CheY-like_superfamily"/>
</dbReference>
<evidence type="ECO:0000313" key="7">
    <source>
        <dbReference type="Proteomes" id="UP000473325"/>
    </source>
</evidence>
<dbReference type="RefSeq" id="WP_160879739.1">
    <property type="nucleotide sequence ID" value="NZ_WUEK01000015.1"/>
</dbReference>
<organism evidence="6 7">
    <name type="scientific">Nocardioides flavescens</name>
    <dbReference type="NCBI Taxonomy" id="2691959"/>
    <lineage>
        <taxon>Bacteria</taxon>
        <taxon>Bacillati</taxon>
        <taxon>Actinomycetota</taxon>
        <taxon>Actinomycetes</taxon>
        <taxon>Propionibacteriales</taxon>
        <taxon>Nocardioidaceae</taxon>
        <taxon>Nocardioides</taxon>
    </lineage>
</organism>
<dbReference type="AlphaFoldDB" id="A0A6L7F3K9"/>
<dbReference type="PRINTS" id="PR00038">
    <property type="entry name" value="HTHLUXR"/>
</dbReference>
<dbReference type="PROSITE" id="PS50043">
    <property type="entry name" value="HTH_LUXR_2"/>
    <property type="match status" value="1"/>
</dbReference>
<dbReference type="CDD" id="cd06170">
    <property type="entry name" value="LuxR_C_like"/>
    <property type="match status" value="1"/>
</dbReference>
<dbReference type="PROSITE" id="PS00622">
    <property type="entry name" value="HTH_LUXR_1"/>
    <property type="match status" value="1"/>
</dbReference>
<evidence type="ECO:0000256" key="3">
    <source>
        <dbReference type="ARBA" id="ARBA00023163"/>
    </source>
</evidence>
<feature type="region of interest" description="Disordered" evidence="4">
    <location>
        <begin position="124"/>
        <end position="144"/>
    </location>
</feature>
<keyword evidence="3" id="KW-0804">Transcription</keyword>
<dbReference type="SMART" id="SM00421">
    <property type="entry name" value="HTH_LUXR"/>
    <property type="match status" value="1"/>
</dbReference>
<proteinExistence type="predicted"/>
<name>A0A6L7F3K9_9ACTN</name>
<dbReference type="InterPro" id="IPR039420">
    <property type="entry name" value="WalR-like"/>
</dbReference>
<dbReference type="InterPro" id="IPR036388">
    <property type="entry name" value="WH-like_DNA-bd_sf"/>
</dbReference>
<feature type="domain" description="HTH luxR-type" evidence="5">
    <location>
        <begin position="138"/>
        <end position="203"/>
    </location>
</feature>
<dbReference type="Gene3D" id="3.40.50.2300">
    <property type="match status" value="1"/>
</dbReference>
<accession>A0A6L7F3K9</accession>
<dbReference type="Pfam" id="PF00196">
    <property type="entry name" value="GerE"/>
    <property type="match status" value="1"/>
</dbReference>
<dbReference type="InterPro" id="IPR000792">
    <property type="entry name" value="Tscrpt_reg_LuxR_C"/>
</dbReference>
<evidence type="ECO:0000256" key="1">
    <source>
        <dbReference type="ARBA" id="ARBA00023015"/>
    </source>
</evidence>
<protein>
    <submittedName>
        <fullName evidence="6">DNA-binding response regulator</fullName>
    </submittedName>
</protein>
<gene>
    <name evidence="6" type="ORF">GRQ65_19875</name>
</gene>
<dbReference type="SUPFAM" id="SSF52172">
    <property type="entry name" value="CheY-like"/>
    <property type="match status" value="1"/>
</dbReference>
<keyword evidence="1" id="KW-0805">Transcription regulation</keyword>
<dbReference type="PANTHER" id="PTHR43214">
    <property type="entry name" value="TWO-COMPONENT RESPONSE REGULATOR"/>
    <property type="match status" value="1"/>
</dbReference>
<evidence type="ECO:0000259" key="5">
    <source>
        <dbReference type="PROSITE" id="PS50043"/>
    </source>
</evidence>
<evidence type="ECO:0000256" key="4">
    <source>
        <dbReference type="SAM" id="MobiDB-lite"/>
    </source>
</evidence>
<dbReference type="GO" id="GO:0003677">
    <property type="term" value="F:DNA binding"/>
    <property type="evidence" value="ECO:0007669"/>
    <property type="project" value="UniProtKB-KW"/>
</dbReference>
<comment type="caution">
    <text evidence="6">The sequence shown here is derived from an EMBL/GenBank/DDBJ whole genome shotgun (WGS) entry which is preliminary data.</text>
</comment>
<dbReference type="GO" id="GO:0006355">
    <property type="term" value="P:regulation of DNA-templated transcription"/>
    <property type="evidence" value="ECO:0007669"/>
    <property type="project" value="InterPro"/>
</dbReference>
<dbReference type="Proteomes" id="UP000473325">
    <property type="component" value="Unassembled WGS sequence"/>
</dbReference>
<keyword evidence="2 6" id="KW-0238">DNA-binding</keyword>
<sequence length="233" mass="25273">MDPVPRPLRVQVRDDHTLVVAGVSAMLHPFRDRVEVVGPGEEPVDVVLVDTFAALQPAGAAERRCGTTTKVVAYSWNLDPVLVEQALAEGAAGYLSKALEPEVLVGCLEDIVAGRTVVSPAPGAHDRWGTRAGGPDGWPGRSEGLSERESEVLALVVRGLRNEQIARRLFLSINSVKTYIRSAYRKVGATTRAEAIVWGYRHGFEPQVSPRVAAELSRRSGPPAPPRRPRARH</sequence>